<evidence type="ECO:0000256" key="1">
    <source>
        <dbReference type="SAM" id="MobiDB-lite"/>
    </source>
</evidence>
<organism evidence="2 3">
    <name type="scientific">Pontibacter cellulosilyticus</name>
    <dbReference type="NCBI Taxonomy" id="1720253"/>
    <lineage>
        <taxon>Bacteria</taxon>
        <taxon>Pseudomonadati</taxon>
        <taxon>Bacteroidota</taxon>
        <taxon>Cytophagia</taxon>
        <taxon>Cytophagales</taxon>
        <taxon>Hymenobacteraceae</taxon>
        <taxon>Pontibacter</taxon>
    </lineage>
</organism>
<reference evidence="2" key="1">
    <citation type="submission" date="2020-08" db="EMBL/GenBank/DDBJ databases">
        <title>Pontibacter sp. SD6 16S ribosomal RNA gene Genome sequencing and assembly.</title>
        <authorList>
            <person name="Kang M."/>
        </authorList>
    </citation>
    <scope>NUCLEOTIDE SEQUENCE</scope>
    <source>
        <strain evidence="2">SD6</strain>
    </source>
</reference>
<sequence>MYTLTHYQEADLQKLISFMREYSFATLITVQDNVPFATHLPFVIQEQEGQLVLLTHMAKQNPQWKDLEAGQEALVIFQEPHAYISPSLYEKQLNVPTWNYCVVHAYGKARFIHEPEQMMAAMEASINTFESGYMQQFKSLPEKYTNGLLNGIVMFEITVSRLEGKYKLSQNKSAADRQHVSESLLKSEDTTARKVGERMQEKYS</sequence>
<dbReference type="Proteomes" id="UP000603640">
    <property type="component" value="Unassembled WGS sequence"/>
</dbReference>
<feature type="region of interest" description="Disordered" evidence="1">
    <location>
        <begin position="177"/>
        <end position="204"/>
    </location>
</feature>
<dbReference type="PANTHER" id="PTHR35802">
    <property type="entry name" value="PROTEASE SYNTHASE AND SPORULATION PROTEIN PAI 2"/>
    <property type="match status" value="1"/>
</dbReference>
<evidence type="ECO:0000313" key="3">
    <source>
        <dbReference type="Proteomes" id="UP000603640"/>
    </source>
</evidence>
<dbReference type="EMBL" id="JACRVF010000001">
    <property type="protein sequence ID" value="MBC5991572.1"/>
    <property type="molecule type" value="Genomic_DNA"/>
</dbReference>
<dbReference type="Gene3D" id="2.30.110.10">
    <property type="entry name" value="Electron Transport, Fmn-binding Protein, Chain A"/>
    <property type="match status" value="1"/>
</dbReference>
<name>A0A923N4H3_9BACT</name>
<gene>
    <name evidence="2" type="ORF">H8S84_01840</name>
</gene>
<dbReference type="PANTHER" id="PTHR35802:SF1">
    <property type="entry name" value="PROTEASE SYNTHASE AND SPORULATION PROTEIN PAI 2"/>
    <property type="match status" value="1"/>
</dbReference>
<dbReference type="PIRSF" id="PIRSF010372">
    <property type="entry name" value="PaiB"/>
    <property type="match status" value="1"/>
</dbReference>
<dbReference type="AlphaFoldDB" id="A0A923N4H3"/>
<protein>
    <submittedName>
        <fullName evidence="2">FMN-binding negative transcriptional regulator</fullName>
    </submittedName>
</protein>
<dbReference type="Pfam" id="PF04299">
    <property type="entry name" value="FMN_bind_2"/>
    <property type="match status" value="1"/>
</dbReference>
<evidence type="ECO:0000313" key="2">
    <source>
        <dbReference type="EMBL" id="MBC5991572.1"/>
    </source>
</evidence>
<dbReference type="InterPro" id="IPR012349">
    <property type="entry name" value="Split_barrel_FMN-bd"/>
</dbReference>
<dbReference type="SUPFAM" id="SSF50475">
    <property type="entry name" value="FMN-binding split barrel"/>
    <property type="match status" value="1"/>
</dbReference>
<dbReference type="InterPro" id="IPR007396">
    <property type="entry name" value="TR_PAI2-type"/>
</dbReference>
<dbReference type="RefSeq" id="WP_187065573.1">
    <property type="nucleotide sequence ID" value="NZ_JACRVF010000001.1"/>
</dbReference>
<accession>A0A923N4H3</accession>
<keyword evidence="3" id="KW-1185">Reference proteome</keyword>
<comment type="caution">
    <text evidence="2">The sequence shown here is derived from an EMBL/GenBank/DDBJ whole genome shotgun (WGS) entry which is preliminary data.</text>
</comment>
<proteinExistence type="predicted"/>